<name>A0AC60P1L3_IXOPE</name>
<keyword evidence="2" id="KW-1185">Reference proteome</keyword>
<sequence length="117" mass="12945">HGFIIYEGKRTAEDHGFGISGDIVCDLLKDLPAHQNYKVFFDSWFTSLRLAKDPKTKEILAVGTVRVDRTEKCPLASDTAKAVKRRSVSSNEGGAVSPPEKSTRPVTPRPVTDVRFD</sequence>
<dbReference type="EMBL" id="JABSTQ010011277">
    <property type="protein sequence ID" value="KAG0413280.1"/>
    <property type="molecule type" value="Genomic_DNA"/>
</dbReference>
<reference evidence="1 2" key="1">
    <citation type="journal article" date="2020" name="Cell">
        <title>Large-Scale Comparative Analyses of Tick Genomes Elucidate Their Genetic Diversity and Vector Capacities.</title>
        <authorList>
            <consortium name="Tick Genome and Microbiome Consortium (TIGMIC)"/>
            <person name="Jia N."/>
            <person name="Wang J."/>
            <person name="Shi W."/>
            <person name="Du L."/>
            <person name="Sun Y."/>
            <person name="Zhan W."/>
            <person name="Jiang J.F."/>
            <person name="Wang Q."/>
            <person name="Zhang B."/>
            <person name="Ji P."/>
            <person name="Bell-Sakyi L."/>
            <person name="Cui X.M."/>
            <person name="Yuan T.T."/>
            <person name="Jiang B.G."/>
            <person name="Yang W.F."/>
            <person name="Lam T.T."/>
            <person name="Chang Q.C."/>
            <person name="Ding S.J."/>
            <person name="Wang X.J."/>
            <person name="Zhu J.G."/>
            <person name="Ruan X.D."/>
            <person name="Zhao L."/>
            <person name="Wei J.T."/>
            <person name="Ye R.Z."/>
            <person name="Que T.C."/>
            <person name="Du C.H."/>
            <person name="Zhou Y.H."/>
            <person name="Cheng J.X."/>
            <person name="Dai P.F."/>
            <person name="Guo W.B."/>
            <person name="Han X.H."/>
            <person name="Huang E.J."/>
            <person name="Li L.F."/>
            <person name="Wei W."/>
            <person name="Gao Y.C."/>
            <person name="Liu J.Z."/>
            <person name="Shao H.Z."/>
            <person name="Wang X."/>
            <person name="Wang C.C."/>
            <person name="Yang T.C."/>
            <person name="Huo Q.B."/>
            <person name="Li W."/>
            <person name="Chen H.Y."/>
            <person name="Chen S.E."/>
            <person name="Zhou L.G."/>
            <person name="Ni X.B."/>
            <person name="Tian J.H."/>
            <person name="Sheng Y."/>
            <person name="Liu T."/>
            <person name="Pan Y.S."/>
            <person name="Xia L.Y."/>
            <person name="Li J."/>
            <person name="Zhao F."/>
            <person name="Cao W.C."/>
        </authorList>
    </citation>
    <scope>NUCLEOTIDE SEQUENCE [LARGE SCALE GENOMIC DNA]</scope>
    <source>
        <strain evidence="1">Iper-2018</strain>
    </source>
</reference>
<gene>
    <name evidence="1" type="ORF">HPB47_009584</name>
</gene>
<evidence type="ECO:0000313" key="2">
    <source>
        <dbReference type="Proteomes" id="UP000805193"/>
    </source>
</evidence>
<proteinExistence type="predicted"/>
<organism evidence="1 2">
    <name type="scientific">Ixodes persulcatus</name>
    <name type="common">Taiga tick</name>
    <dbReference type="NCBI Taxonomy" id="34615"/>
    <lineage>
        <taxon>Eukaryota</taxon>
        <taxon>Metazoa</taxon>
        <taxon>Ecdysozoa</taxon>
        <taxon>Arthropoda</taxon>
        <taxon>Chelicerata</taxon>
        <taxon>Arachnida</taxon>
        <taxon>Acari</taxon>
        <taxon>Parasitiformes</taxon>
        <taxon>Ixodida</taxon>
        <taxon>Ixodoidea</taxon>
        <taxon>Ixodidae</taxon>
        <taxon>Ixodinae</taxon>
        <taxon>Ixodes</taxon>
    </lineage>
</organism>
<accession>A0AC60P1L3</accession>
<feature type="non-terminal residue" evidence="1">
    <location>
        <position position="117"/>
    </location>
</feature>
<protein>
    <submittedName>
        <fullName evidence="1">Uncharacterized protein</fullName>
    </submittedName>
</protein>
<evidence type="ECO:0000313" key="1">
    <source>
        <dbReference type="EMBL" id="KAG0413280.1"/>
    </source>
</evidence>
<feature type="non-terminal residue" evidence="1">
    <location>
        <position position="1"/>
    </location>
</feature>
<dbReference type="Proteomes" id="UP000805193">
    <property type="component" value="Unassembled WGS sequence"/>
</dbReference>
<comment type="caution">
    <text evidence="1">The sequence shown here is derived from an EMBL/GenBank/DDBJ whole genome shotgun (WGS) entry which is preliminary data.</text>
</comment>